<keyword evidence="2" id="KW-1185">Reference proteome</keyword>
<evidence type="ECO:0000313" key="1">
    <source>
        <dbReference type="EMBL" id="KXG23342.1"/>
    </source>
</evidence>
<name>A0A1B6PC91_SORBI</name>
<evidence type="ECO:0000313" key="2">
    <source>
        <dbReference type="Proteomes" id="UP000000768"/>
    </source>
</evidence>
<reference evidence="2" key="2">
    <citation type="journal article" date="2018" name="Plant J.">
        <title>The Sorghum bicolor reference genome: improved assembly, gene annotations, a transcriptome atlas, and signatures of genome organization.</title>
        <authorList>
            <person name="McCormick R.F."/>
            <person name="Truong S.K."/>
            <person name="Sreedasyam A."/>
            <person name="Jenkins J."/>
            <person name="Shu S."/>
            <person name="Sims D."/>
            <person name="Kennedy M."/>
            <person name="Amirebrahimi M."/>
            <person name="Weers B.D."/>
            <person name="McKinley B."/>
            <person name="Mattison A."/>
            <person name="Morishige D.T."/>
            <person name="Grimwood J."/>
            <person name="Schmutz J."/>
            <person name="Mullet J.E."/>
        </authorList>
    </citation>
    <scope>NUCLEOTIDE SEQUENCE [LARGE SCALE GENOMIC DNA]</scope>
    <source>
        <strain evidence="2">cv. BTx623</strain>
    </source>
</reference>
<sequence>MVSFSDKVECLTSSCNNRWNASKYISHNQQSKVSASLPATSRGCLVPDLGILPRLGIAPWRSISSALGLDAPAWARAPRPGRHPNRACFQTFNQGKVLPQLVEERCRELLTRIHNQVGKLSISIKAQTKHQTAYPLNSGLLPCLCCINNFMPKDPVEPLIKVWRPKYMIFKFKGLLEPFMEA</sequence>
<dbReference type="AlphaFoldDB" id="A0A1B6PC91"/>
<gene>
    <name evidence="1" type="ORF">SORBI_3008G085800</name>
</gene>
<reference evidence="1 2" key="1">
    <citation type="journal article" date="2009" name="Nature">
        <title>The Sorghum bicolor genome and the diversification of grasses.</title>
        <authorList>
            <person name="Paterson A.H."/>
            <person name="Bowers J.E."/>
            <person name="Bruggmann R."/>
            <person name="Dubchak I."/>
            <person name="Grimwood J."/>
            <person name="Gundlach H."/>
            <person name="Haberer G."/>
            <person name="Hellsten U."/>
            <person name="Mitros T."/>
            <person name="Poliakov A."/>
            <person name="Schmutz J."/>
            <person name="Spannagl M."/>
            <person name="Tang H."/>
            <person name="Wang X."/>
            <person name="Wicker T."/>
            <person name="Bharti A.K."/>
            <person name="Chapman J."/>
            <person name="Feltus F.A."/>
            <person name="Gowik U."/>
            <person name="Grigoriev I.V."/>
            <person name="Lyons E."/>
            <person name="Maher C.A."/>
            <person name="Martis M."/>
            <person name="Narechania A."/>
            <person name="Otillar R.P."/>
            <person name="Penning B.W."/>
            <person name="Salamov A.A."/>
            <person name="Wang Y."/>
            <person name="Zhang L."/>
            <person name="Carpita N.C."/>
            <person name="Freeling M."/>
            <person name="Gingle A.R."/>
            <person name="Hash C.T."/>
            <person name="Keller B."/>
            <person name="Klein P."/>
            <person name="Kresovich S."/>
            <person name="McCann M.C."/>
            <person name="Ming R."/>
            <person name="Peterson D.G."/>
            <person name="Mehboob-ur-Rahman"/>
            <person name="Ware D."/>
            <person name="Westhoff P."/>
            <person name="Mayer K.F."/>
            <person name="Messing J."/>
            <person name="Rokhsar D.S."/>
        </authorList>
    </citation>
    <scope>NUCLEOTIDE SEQUENCE [LARGE SCALE GENOMIC DNA]</scope>
    <source>
        <strain evidence="2">cv. BTx623</strain>
    </source>
</reference>
<organism evidence="1 2">
    <name type="scientific">Sorghum bicolor</name>
    <name type="common">Sorghum</name>
    <name type="synonym">Sorghum vulgare</name>
    <dbReference type="NCBI Taxonomy" id="4558"/>
    <lineage>
        <taxon>Eukaryota</taxon>
        <taxon>Viridiplantae</taxon>
        <taxon>Streptophyta</taxon>
        <taxon>Embryophyta</taxon>
        <taxon>Tracheophyta</taxon>
        <taxon>Spermatophyta</taxon>
        <taxon>Magnoliopsida</taxon>
        <taxon>Liliopsida</taxon>
        <taxon>Poales</taxon>
        <taxon>Poaceae</taxon>
        <taxon>PACMAD clade</taxon>
        <taxon>Panicoideae</taxon>
        <taxon>Andropogonodae</taxon>
        <taxon>Andropogoneae</taxon>
        <taxon>Sorghinae</taxon>
        <taxon>Sorghum</taxon>
    </lineage>
</organism>
<accession>A0A1B6PC91</accession>
<dbReference type="Gramene" id="KXG23342">
    <property type="protein sequence ID" value="KXG23342"/>
    <property type="gene ID" value="SORBI_3008G085800"/>
</dbReference>
<proteinExistence type="predicted"/>
<protein>
    <submittedName>
        <fullName evidence="1">Uncharacterized protein</fullName>
    </submittedName>
</protein>
<dbReference type="EMBL" id="CM000767">
    <property type="protein sequence ID" value="KXG23342.1"/>
    <property type="molecule type" value="Genomic_DNA"/>
</dbReference>
<dbReference type="InParanoid" id="A0A1B6PC91"/>
<dbReference type="Proteomes" id="UP000000768">
    <property type="component" value="Chromosome 8"/>
</dbReference>